<dbReference type="EMBL" id="OCTN01000014">
    <property type="protein sequence ID" value="SOH95639.1"/>
    <property type="molecule type" value="Genomic_DNA"/>
</dbReference>
<proteinExistence type="predicted"/>
<dbReference type="AlphaFoldDB" id="A0A2C9CYU2"/>
<reference evidence="2" key="1">
    <citation type="submission" date="2017-09" db="EMBL/GenBank/DDBJ databases">
        <authorList>
            <person name="Varghese N."/>
            <person name="Submissions S."/>
        </authorList>
    </citation>
    <scope>NUCLEOTIDE SEQUENCE [LARGE SCALE GENOMIC DNA]</scope>
    <source>
        <strain evidence="2">C7</strain>
    </source>
</reference>
<protein>
    <submittedName>
        <fullName evidence="1">Uncharacterized protein</fullName>
    </submittedName>
</protein>
<organism evidence="1 2">
    <name type="scientific">Pontivivens marinum</name>
    <dbReference type="NCBI Taxonomy" id="1690039"/>
    <lineage>
        <taxon>Bacteria</taxon>
        <taxon>Pseudomonadati</taxon>
        <taxon>Pseudomonadota</taxon>
        <taxon>Alphaproteobacteria</taxon>
        <taxon>Rhodobacterales</taxon>
        <taxon>Paracoccaceae</taxon>
        <taxon>Pontivivens</taxon>
    </lineage>
</organism>
<accession>A0A2C9CYU2</accession>
<gene>
    <name evidence="1" type="ORF">SAMN06273572_1148</name>
</gene>
<name>A0A2C9CYU2_9RHOB</name>
<evidence type="ECO:0000313" key="1">
    <source>
        <dbReference type="EMBL" id="SOH95639.1"/>
    </source>
</evidence>
<evidence type="ECO:0000313" key="2">
    <source>
        <dbReference type="Proteomes" id="UP000220034"/>
    </source>
</evidence>
<keyword evidence="2" id="KW-1185">Reference proteome</keyword>
<dbReference type="RefSeq" id="WP_180956062.1">
    <property type="nucleotide sequence ID" value="NZ_OCTN01000014.1"/>
</dbReference>
<dbReference type="Proteomes" id="UP000220034">
    <property type="component" value="Unassembled WGS sequence"/>
</dbReference>
<sequence length="48" mass="5461">MVRSGDPRCRANHRSNTIVRLDVVKLGHLDLSFEAFWRAAKITLPEAL</sequence>